<evidence type="ECO:0000313" key="3">
    <source>
        <dbReference type="Proteomes" id="UP000824540"/>
    </source>
</evidence>
<dbReference type="EMBL" id="JAFBMS010000025">
    <property type="protein sequence ID" value="KAG9343040.1"/>
    <property type="molecule type" value="Genomic_DNA"/>
</dbReference>
<organism evidence="2 3">
    <name type="scientific">Albula glossodonta</name>
    <name type="common">roundjaw bonefish</name>
    <dbReference type="NCBI Taxonomy" id="121402"/>
    <lineage>
        <taxon>Eukaryota</taxon>
        <taxon>Metazoa</taxon>
        <taxon>Chordata</taxon>
        <taxon>Craniata</taxon>
        <taxon>Vertebrata</taxon>
        <taxon>Euteleostomi</taxon>
        <taxon>Actinopterygii</taxon>
        <taxon>Neopterygii</taxon>
        <taxon>Teleostei</taxon>
        <taxon>Albuliformes</taxon>
        <taxon>Albulidae</taxon>
        <taxon>Albula</taxon>
    </lineage>
</organism>
<proteinExistence type="predicted"/>
<accession>A0A8T2NUX1</accession>
<keyword evidence="3" id="KW-1185">Reference proteome</keyword>
<evidence type="ECO:0000256" key="1">
    <source>
        <dbReference type="SAM" id="SignalP"/>
    </source>
</evidence>
<reference evidence="2" key="1">
    <citation type="thesis" date="2021" institute="BYU ScholarsArchive" country="Provo, UT, USA">
        <title>Applications of and Algorithms for Genome Assembly and Genomic Analyses with an Emphasis on Marine Teleosts.</title>
        <authorList>
            <person name="Pickett B.D."/>
        </authorList>
    </citation>
    <scope>NUCLEOTIDE SEQUENCE</scope>
    <source>
        <strain evidence="2">HI-2016</strain>
    </source>
</reference>
<name>A0A8T2NUX1_9TELE</name>
<dbReference type="OrthoDB" id="416585at2759"/>
<protein>
    <recommendedName>
        <fullName evidence="4">Secreted protein</fullName>
    </recommendedName>
</protein>
<comment type="caution">
    <text evidence="2">The sequence shown here is derived from an EMBL/GenBank/DDBJ whole genome shotgun (WGS) entry which is preliminary data.</text>
</comment>
<feature type="signal peptide" evidence="1">
    <location>
        <begin position="1"/>
        <end position="26"/>
    </location>
</feature>
<sequence length="217" mass="23974">MAAAALSRRQDAMLVILLNCVTLGMFQPCEDVKCKTEWCTVLQRVFEGLGWEGLLGFWWGRGVGSVLWSERMRVFWVLVVWRQGWDSGGLGRDFQYLMHDGKVSCLSVIVFLGEGSTSKNPIHIALQPLSGLHMHGPVIVEAQHYVLLQHDRMLGAPGDRDHLWRGRTPPSHASLGVMAVTVGKMEARNVVPVRFGSGRGAELCDRKCSGHTGLGPN</sequence>
<evidence type="ECO:0008006" key="4">
    <source>
        <dbReference type="Google" id="ProtNLM"/>
    </source>
</evidence>
<dbReference type="Proteomes" id="UP000824540">
    <property type="component" value="Unassembled WGS sequence"/>
</dbReference>
<keyword evidence="1" id="KW-0732">Signal</keyword>
<dbReference type="AlphaFoldDB" id="A0A8T2NUX1"/>
<gene>
    <name evidence="2" type="ORF">JZ751_015258</name>
</gene>
<evidence type="ECO:0000313" key="2">
    <source>
        <dbReference type="EMBL" id="KAG9343040.1"/>
    </source>
</evidence>
<feature type="chain" id="PRO_5035945840" description="Secreted protein" evidence="1">
    <location>
        <begin position="27"/>
        <end position="217"/>
    </location>
</feature>